<protein>
    <submittedName>
        <fullName evidence="1">Uncharacterized protein</fullName>
    </submittedName>
</protein>
<name>A0A0H3KZ96_PANAA</name>
<organism evidence="1 2">
    <name type="scientific">Pantoea ananatis (strain AJ13355)</name>
    <dbReference type="NCBI Taxonomy" id="932677"/>
    <lineage>
        <taxon>Bacteria</taxon>
        <taxon>Pseudomonadati</taxon>
        <taxon>Pseudomonadota</taxon>
        <taxon>Gammaproteobacteria</taxon>
        <taxon>Enterobacterales</taxon>
        <taxon>Erwiniaceae</taxon>
        <taxon>Pantoea</taxon>
    </lineage>
</organism>
<evidence type="ECO:0000313" key="1">
    <source>
        <dbReference type="EMBL" id="BAK12410.1"/>
    </source>
</evidence>
<evidence type="ECO:0000313" key="2">
    <source>
        <dbReference type="Proteomes" id="UP000006690"/>
    </source>
</evidence>
<reference evidence="2" key="1">
    <citation type="journal article" date="2012" name="Appl. Microbiol. Biotechnol.">
        <title>The complete genome sequence of Pantoea ananatis AJ13355, an organism with great biotechnological potential.</title>
        <authorList>
            <person name="Hara Y."/>
            <person name="Kadotani N."/>
            <person name="Izui H."/>
            <person name="Katashkina J.I."/>
            <person name="Kuvaeva T.M."/>
            <person name="Andreeva I.G."/>
            <person name="Golubeva L.I."/>
            <person name="Malko D.B."/>
            <person name="Makeev V.J."/>
            <person name="Mashko S.V."/>
            <person name="Kozlov Y.I."/>
        </authorList>
    </citation>
    <scope>NUCLEOTIDE SEQUENCE [LARGE SCALE GENOMIC DNA]</scope>
    <source>
        <strain evidence="2">AJ13355</strain>
    </source>
</reference>
<proteinExistence type="predicted"/>
<sequence length="183" mass="19557">MERFMTHLPGQFQHHAKPGCIVINALQTQSAYAARGFTAGERNPGIQAGDNQDFLGRTAFTRGNNRCSSKLMPARGAVIFAPAVAGIKLPGISFKTELSKLLLQIVGRHQFSRASAHAAGKIGGNMTNLLLSKVPGEVGHGLSAENNAAAKQYGQAEKGRHVGFLVDHSVKEGHIFFVPSMKL</sequence>
<accession>A0A0H3KZ96</accession>
<dbReference type="Proteomes" id="UP000006690">
    <property type="component" value="Chromosome"/>
</dbReference>
<dbReference type="HOGENOM" id="CLU_1473840_0_0_6"/>
<gene>
    <name evidence="1" type="ordered locus">PAJ_2330</name>
</gene>
<dbReference type="KEGG" id="paj:PAJ_2330"/>
<dbReference type="AlphaFoldDB" id="A0A0H3KZ96"/>
<dbReference type="EMBL" id="AP012032">
    <property type="protein sequence ID" value="BAK12410.1"/>
    <property type="molecule type" value="Genomic_DNA"/>
</dbReference>